<proteinExistence type="inferred from homology"/>
<dbReference type="GeneID" id="84614785"/>
<dbReference type="GO" id="GO:0050897">
    <property type="term" value="F:cobalt ion binding"/>
    <property type="evidence" value="ECO:0007669"/>
    <property type="project" value="TreeGrafter"/>
</dbReference>
<dbReference type="GO" id="GO:0000287">
    <property type="term" value="F:magnesium ion binding"/>
    <property type="evidence" value="ECO:0007669"/>
    <property type="project" value="TreeGrafter"/>
</dbReference>
<dbReference type="CDD" id="cd12830">
    <property type="entry name" value="MtCorA-like"/>
    <property type="match status" value="1"/>
</dbReference>
<name>A0A0U5E5X9_9GAMM</name>
<feature type="transmembrane region" description="Helical" evidence="12">
    <location>
        <begin position="265"/>
        <end position="284"/>
    </location>
</feature>
<reference evidence="14" key="1">
    <citation type="submission" date="2015-11" db="EMBL/GenBank/DDBJ databases">
        <authorList>
            <person name="Blom J."/>
        </authorList>
    </citation>
    <scope>NUCLEOTIDE SEQUENCE [LARGE SCALE GENOMIC DNA]</scope>
</reference>
<comment type="catalytic activity">
    <reaction evidence="10">
        <text>Mg(2+)(in) = Mg(2+)(out)</text>
        <dbReference type="Rhea" id="RHEA:29827"/>
        <dbReference type="ChEBI" id="CHEBI:18420"/>
    </reaction>
</comment>
<dbReference type="OrthoDB" id="9803416at2"/>
<comment type="function">
    <text evidence="11">Mediates influx of magnesium ions. Alternates between open and closed states. Activated by low cytoplasmic Mg(2+) levels. Inactive when cytoplasmic Mg(2+) levels are high.</text>
</comment>
<dbReference type="EMBL" id="LN907827">
    <property type="protein sequence ID" value="CUU22461.1"/>
    <property type="molecule type" value="Genomic_DNA"/>
</dbReference>
<keyword evidence="3 12" id="KW-0813">Transport</keyword>
<dbReference type="RefSeq" id="WP_067426999.1">
    <property type="nucleotide sequence ID" value="NZ_CP072598.1"/>
</dbReference>
<evidence type="ECO:0000313" key="13">
    <source>
        <dbReference type="EMBL" id="CUU22461.1"/>
    </source>
</evidence>
<dbReference type="GO" id="GO:0005886">
    <property type="term" value="C:plasma membrane"/>
    <property type="evidence" value="ECO:0007669"/>
    <property type="project" value="UniProtKB-SubCell"/>
</dbReference>
<evidence type="ECO:0000256" key="3">
    <source>
        <dbReference type="ARBA" id="ARBA00022448"/>
    </source>
</evidence>
<evidence type="ECO:0000256" key="11">
    <source>
        <dbReference type="ARBA" id="ARBA00045497"/>
    </source>
</evidence>
<dbReference type="PANTHER" id="PTHR46494:SF1">
    <property type="entry name" value="CORA FAMILY METAL ION TRANSPORTER (EUROFUNG)"/>
    <property type="match status" value="1"/>
</dbReference>
<organism evidence="13 14">
    <name type="scientific">Duffyella gerundensis</name>
    <dbReference type="NCBI Taxonomy" id="1619313"/>
    <lineage>
        <taxon>Bacteria</taxon>
        <taxon>Pseudomonadati</taxon>
        <taxon>Pseudomonadota</taxon>
        <taxon>Gammaproteobacteria</taxon>
        <taxon>Enterobacterales</taxon>
        <taxon>Erwiniaceae</taxon>
        <taxon>Duffyella</taxon>
    </lineage>
</organism>
<dbReference type="InterPro" id="IPR045863">
    <property type="entry name" value="CorA_TM1_TM2"/>
</dbReference>
<dbReference type="FunFam" id="1.20.58.340:FF:000004">
    <property type="entry name" value="Magnesium transport protein CorA"/>
    <property type="match status" value="1"/>
</dbReference>
<dbReference type="InterPro" id="IPR002523">
    <property type="entry name" value="MgTranspt_CorA/ZnTranspt_ZntB"/>
</dbReference>
<evidence type="ECO:0000256" key="2">
    <source>
        <dbReference type="ARBA" id="ARBA00009765"/>
    </source>
</evidence>
<comment type="similarity">
    <text evidence="2 12">Belongs to the CorA metal ion transporter (MIT) (TC 1.A.35) family.</text>
</comment>
<keyword evidence="9 12" id="KW-0472">Membrane</keyword>
<evidence type="ECO:0000256" key="12">
    <source>
        <dbReference type="RuleBase" id="RU362010"/>
    </source>
</evidence>
<evidence type="ECO:0000256" key="10">
    <source>
        <dbReference type="ARBA" id="ARBA00034269"/>
    </source>
</evidence>
<evidence type="ECO:0000256" key="4">
    <source>
        <dbReference type="ARBA" id="ARBA00022475"/>
    </source>
</evidence>
<dbReference type="GO" id="GO:0015087">
    <property type="term" value="F:cobalt ion transmembrane transporter activity"/>
    <property type="evidence" value="ECO:0007669"/>
    <property type="project" value="UniProtKB-UniRule"/>
</dbReference>
<dbReference type="STRING" id="1619313.EM595_0224"/>
<keyword evidence="14" id="KW-1185">Reference proteome</keyword>
<dbReference type="AlphaFoldDB" id="A0A0U5E5X9"/>
<dbReference type="InterPro" id="IPR045861">
    <property type="entry name" value="CorA_cytoplasmic_dom"/>
</dbReference>
<comment type="subcellular location">
    <subcellularLocation>
        <location evidence="1">Cell membrane</location>
        <topology evidence="1">Multi-pass membrane protein</topology>
    </subcellularLocation>
    <subcellularLocation>
        <location evidence="12">Membrane</location>
        <topology evidence="12">Multi-pass membrane protein</topology>
    </subcellularLocation>
</comment>
<evidence type="ECO:0000256" key="6">
    <source>
        <dbReference type="ARBA" id="ARBA00022842"/>
    </source>
</evidence>
<evidence type="ECO:0000256" key="9">
    <source>
        <dbReference type="ARBA" id="ARBA00023136"/>
    </source>
</evidence>
<dbReference type="NCBIfam" id="TIGR00383">
    <property type="entry name" value="corA"/>
    <property type="match status" value="1"/>
</dbReference>
<sequence>MVVNSVVYRAGKRGEEIKIEDISEAIHEPDNYVWLGLYEPDEPFMQKIQQEFGLHDLAIEDALTAHQRPKIEQYGDSVFIVLKTAQKNDRDEIHFGETHIFAGKNFLITVRHGASETYAPVRKRAEENQAMMAKGPAYAMYCIIDFIVDHYLEVTASLSDRINEMETTMFSSEFDRSAVQNVYMLRRHLLALRNAAQPVDDICQQLIRLHEELVPKPLRAYLRDVQDHARHAVTDAEDMREILTSAMQVNLALVSVQQNEVVKKISGWGGILVVPTVVFSMYGMNFDHMPELHLLYGYPAVVIFTLLACFCLYRGLKRSGWL</sequence>
<evidence type="ECO:0000256" key="1">
    <source>
        <dbReference type="ARBA" id="ARBA00004651"/>
    </source>
</evidence>
<protein>
    <recommendedName>
        <fullName evidence="12">Magnesium transport protein CorA</fullName>
    </recommendedName>
</protein>
<accession>A0A0U5E5X9</accession>
<evidence type="ECO:0000256" key="7">
    <source>
        <dbReference type="ARBA" id="ARBA00022989"/>
    </source>
</evidence>
<evidence type="ECO:0000256" key="5">
    <source>
        <dbReference type="ARBA" id="ARBA00022692"/>
    </source>
</evidence>
<dbReference type="SUPFAM" id="SSF144083">
    <property type="entry name" value="Magnesium transport protein CorA, transmembrane region"/>
    <property type="match status" value="1"/>
</dbReference>
<dbReference type="Gene3D" id="3.30.460.20">
    <property type="entry name" value="CorA soluble domain-like"/>
    <property type="match status" value="1"/>
</dbReference>
<dbReference type="PANTHER" id="PTHR46494">
    <property type="entry name" value="CORA FAMILY METAL ION TRANSPORTER (EUROFUNG)"/>
    <property type="match status" value="1"/>
</dbReference>
<dbReference type="Proteomes" id="UP000059419">
    <property type="component" value="Chromosome 1"/>
</dbReference>
<keyword evidence="6 12" id="KW-0460">Magnesium</keyword>
<keyword evidence="8 12" id="KW-0406">Ion transport</keyword>
<keyword evidence="5 12" id="KW-0812">Transmembrane</keyword>
<dbReference type="InterPro" id="IPR004488">
    <property type="entry name" value="Mg/Co-transport_prot_CorA"/>
</dbReference>
<evidence type="ECO:0000256" key="8">
    <source>
        <dbReference type="ARBA" id="ARBA00023065"/>
    </source>
</evidence>
<keyword evidence="7 12" id="KW-1133">Transmembrane helix</keyword>
<evidence type="ECO:0000313" key="14">
    <source>
        <dbReference type="Proteomes" id="UP000059419"/>
    </source>
</evidence>
<keyword evidence="4 12" id="KW-1003">Cell membrane</keyword>
<dbReference type="Gene3D" id="1.20.58.340">
    <property type="entry name" value="Magnesium transport protein CorA, transmembrane region"/>
    <property type="match status" value="2"/>
</dbReference>
<dbReference type="SUPFAM" id="SSF143865">
    <property type="entry name" value="CorA soluble domain-like"/>
    <property type="match status" value="1"/>
</dbReference>
<feature type="transmembrane region" description="Helical" evidence="12">
    <location>
        <begin position="296"/>
        <end position="316"/>
    </location>
</feature>
<gene>
    <name evidence="12" type="primary">corA</name>
    <name evidence="13" type="ORF">EM595_0224</name>
</gene>
<dbReference type="Pfam" id="PF01544">
    <property type="entry name" value="CorA"/>
    <property type="match status" value="1"/>
</dbReference>
<dbReference type="PATRIC" id="fig|1619313.3.peg.231"/>
<dbReference type="GO" id="GO:0015095">
    <property type="term" value="F:magnesium ion transmembrane transporter activity"/>
    <property type="evidence" value="ECO:0007669"/>
    <property type="project" value="UniProtKB-UniRule"/>
</dbReference>
<dbReference type="KEGG" id="ege:EM595_0224"/>